<evidence type="ECO:0000313" key="3">
    <source>
        <dbReference type="Proteomes" id="UP000700732"/>
    </source>
</evidence>
<keyword evidence="3" id="KW-1185">Reference proteome</keyword>
<sequence length="242" mass="26735">MVRTYTVLLLLVTFLGCKDREQVTPQNTPFTVVKETAQSPLIVILGSSTAFGTGASDYKHAWAGLFSAYLNKGKVINLARGGYTTFHILPEDDARPSNRPASDTARSITAALRRHPSVLVISMTTNDIANGYSVDEVMENLRKVRAIALANGVKRVIITTSMPRKLNAVATSRWLQQRDLTLATYPGEAVNFFDPLSTNTSLFRDDLTVDGIHPNDTGHQLLFDQIVKVYDPQVIDVLDEDR</sequence>
<name>A0ABR6W5R0_9BACT</name>
<dbReference type="EMBL" id="VFIA01000010">
    <property type="protein sequence ID" value="MBC3791554.1"/>
    <property type="molecule type" value="Genomic_DNA"/>
</dbReference>
<proteinExistence type="predicted"/>
<dbReference type="InterPro" id="IPR051532">
    <property type="entry name" value="Ester_Hydrolysis_Enzymes"/>
</dbReference>
<comment type="caution">
    <text evidence="2">The sequence shown here is derived from an EMBL/GenBank/DDBJ whole genome shotgun (WGS) entry which is preliminary data.</text>
</comment>
<protein>
    <submittedName>
        <fullName evidence="2">Lysophospholipase L1-like esterase</fullName>
    </submittedName>
</protein>
<organism evidence="2 3">
    <name type="scientific">Spirosoma utsteinense</name>
    <dbReference type="NCBI Taxonomy" id="2585773"/>
    <lineage>
        <taxon>Bacteria</taxon>
        <taxon>Pseudomonadati</taxon>
        <taxon>Bacteroidota</taxon>
        <taxon>Cytophagia</taxon>
        <taxon>Cytophagales</taxon>
        <taxon>Cytophagaceae</taxon>
        <taxon>Spirosoma</taxon>
    </lineage>
</organism>
<dbReference type="InterPro" id="IPR036514">
    <property type="entry name" value="SGNH_hydro_sf"/>
</dbReference>
<dbReference type="RefSeq" id="WP_186737353.1">
    <property type="nucleotide sequence ID" value="NZ_VFIA01000010.1"/>
</dbReference>
<feature type="domain" description="SGNH hydrolase-type esterase" evidence="1">
    <location>
        <begin position="45"/>
        <end position="221"/>
    </location>
</feature>
<dbReference type="Gene3D" id="3.40.50.1110">
    <property type="entry name" value="SGNH hydrolase"/>
    <property type="match status" value="1"/>
</dbReference>
<dbReference type="InterPro" id="IPR013830">
    <property type="entry name" value="SGNH_hydro"/>
</dbReference>
<gene>
    <name evidence="2" type="ORF">FH603_2058</name>
</gene>
<evidence type="ECO:0000313" key="2">
    <source>
        <dbReference type="EMBL" id="MBC3791554.1"/>
    </source>
</evidence>
<dbReference type="Pfam" id="PF13472">
    <property type="entry name" value="Lipase_GDSL_2"/>
    <property type="match status" value="1"/>
</dbReference>
<dbReference type="SUPFAM" id="SSF52266">
    <property type="entry name" value="SGNH hydrolase"/>
    <property type="match status" value="1"/>
</dbReference>
<evidence type="ECO:0000259" key="1">
    <source>
        <dbReference type="Pfam" id="PF13472"/>
    </source>
</evidence>
<dbReference type="PROSITE" id="PS51257">
    <property type="entry name" value="PROKAR_LIPOPROTEIN"/>
    <property type="match status" value="1"/>
</dbReference>
<dbReference type="CDD" id="cd00229">
    <property type="entry name" value="SGNH_hydrolase"/>
    <property type="match status" value="1"/>
</dbReference>
<dbReference type="Proteomes" id="UP000700732">
    <property type="component" value="Unassembled WGS sequence"/>
</dbReference>
<accession>A0ABR6W5R0</accession>
<reference evidence="2 3" key="1">
    <citation type="submission" date="2019-06" db="EMBL/GenBank/DDBJ databases">
        <title>Spirosoma utsteinense sp. nov. isolated from Antarctic ice-free soils.</title>
        <authorList>
            <person name="Tahon G."/>
        </authorList>
    </citation>
    <scope>NUCLEOTIDE SEQUENCE [LARGE SCALE GENOMIC DNA]</scope>
    <source>
        <strain evidence="2 3">LMG 31447</strain>
    </source>
</reference>
<dbReference type="PANTHER" id="PTHR30383">
    <property type="entry name" value="THIOESTERASE 1/PROTEASE 1/LYSOPHOSPHOLIPASE L1"/>
    <property type="match status" value="1"/>
</dbReference>